<evidence type="ECO:0000313" key="2">
    <source>
        <dbReference type="Proteomes" id="UP000235965"/>
    </source>
</evidence>
<protein>
    <submittedName>
        <fullName evidence="1">Uncharacterized protein</fullName>
    </submittedName>
</protein>
<dbReference type="InParanoid" id="A0A2J7Q2X8"/>
<dbReference type="AlphaFoldDB" id="A0A2J7Q2X8"/>
<sequence length="67" mass="7566">MTAVTSYNNKATPGPVFSVGQLQLSHHTVSQQLQEKVFSSGSIPRLYHKHQWDKPARDSLEMAELEK</sequence>
<organism evidence="1 2">
    <name type="scientific">Cryptotermes secundus</name>
    <dbReference type="NCBI Taxonomy" id="105785"/>
    <lineage>
        <taxon>Eukaryota</taxon>
        <taxon>Metazoa</taxon>
        <taxon>Ecdysozoa</taxon>
        <taxon>Arthropoda</taxon>
        <taxon>Hexapoda</taxon>
        <taxon>Insecta</taxon>
        <taxon>Pterygota</taxon>
        <taxon>Neoptera</taxon>
        <taxon>Polyneoptera</taxon>
        <taxon>Dictyoptera</taxon>
        <taxon>Blattodea</taxon>
        <taxon>Blattoidea</taxon>
        <taxon>Termitoidae</taxon>
        <taxon>Kalotermitidae</taxon>
        <taxon>Cryptotermitinae</taxon>
        <taxon>Cryptotermes</taxon>
    </lineage>
</organism>
<keyword evidence="2" id="KW-1185">Reference proteome</keyword>
<evidence type="ECO:0000313" key="1">
    <source>
        <dbReference type="EMBL" id="PNF22930.1"/>
    </source>
</evidence>
<reference evidence="1 2" key="1">
    <citation type="submission" date="2017-12" db="EMBL/GenBank/DDBJ databases">
        <title>Hemimetabolous genomes reveal molecular basis of termite eusociality.</title>
        <authorList>
            <person name="Harrison M.C."/>
            <person name="Jongepier E."/>
            <person name="Robertson H.M."/>
            <person name="Arning N."/>
            <person name="Bitard-Feildel T."/>
            <person name="Chao H."/>
            <person name="Childers C.P."/>
            <person name="Dinh H."/>
            <person name="Doddapaneni H."/>
            <person name="Dugan S."/>
            <person name="Gowin J."/>
            <person name="Greiner C."/>
            <person name="Han Y."/>
            <person name="Hu H."/>
            <person name="Hughes D.S.T."/>
            <person name="Huylmans A.-K."/>
            <person name="Kemena C."/>
            <person name="Kremer L.P.M."/>
            <person name="Lee S.L."/>
            <person name="Lopez-Ezquerra A."/>
            <person name="Mallet L."/>
            <person name="Monroy-Kuhn J.M."/>
            <person name="Moser A."/>
            <person name="Murali S.C."/>
            <person name="Muzny D.M."/>
            <person name="Otani S."/>
            <person name="Piulachs M.-D."/>
            <person name="Poelchau M."/>
            <person name="Qu J."/>
            <person name="Schaub F."/>
            <person name="Wada-Katsumata A."/>
            <person name="Worley K.C."/>
            <person name="Xie Q."/>
            <person name="Ylla G."/>
            <person name="Poulsen M."/>
            <person name="Gibbs R.A."/>
            <person name="Schal C."/>
            <person name="Richards S."/>
            <person name="Belles X."/>
            <person name="Korb J."/>
            <person name="Bornberg-Bauer E."/>
        </authorList>
    </citation>
    <scope>NUCLEOTIDE SEQUENCE [LARGE SCALE GENOMIC DNA]</scope>
    <source>
        <tissue evidence="1">Whole body</tissue>
    </source>
</reference>
<dbReference type="Proteomes" id="UP000235965">
    <property type="component" value="Unassembled WGS sequence"/>
</dbReference>
<name>A0A2J7Q2X8_9NEOP</name>
<dbReference type="EMBL" id="NEVH01019075">
    <property type="protein sequence ID" value="PNF22930.1"/>
    <property type="molecule type" value="Genomic_DNA"/>
</dbReference>
<gene>
    <name evidence="1" type="ORF">B7P43_G11676</name>
</gene>
<comment type="caution">
    <text evidence="1">The sequence shown here is derived from an EMBL/GenBank/DDBJ whole genome shotgun (WGS) entry which is preliminary data.</text>
</comment>
<proteinExistence type="predicted"/>
<accession>A0A2J7Q2X8</accession>